<organism evidence="1 2">
    <name type="scientific">Idiomarina tyrosinivorans</name>
    <dbReference type="NCBI Taxonomy" id="1445662"/>
    <lineage>
        <taxon>Bacteria</taxon>
        <taxon>Pseudomonadati</taxon>
        <taxon>Pseudomonadota</taxon>
        <taxon>Gammaproteobacteria</taxon>
        <taxon>Alteromonadales</taxon>
        <taxon>Idiomarinaceae</taxon>
        <taxon>Idiomarina</taxon>
    </lineage>
</organism>
<evidence type="ECO:0000313" key="2">
    <source>
        <dbReference type="Proteomes" id="UP000287996"/>
    </source>
</evidence>
<evidence type="ECO:0008006" key="3">
    <source>
        <dbReference type="Google" id="ProtNLM"/>
    </source>
</evidence>
<dbReference type="InterPro" id="IPR021431">
    <property type="entry name" value="DUF3080"/>
</dbReference>
<name>A0A432ZUG5_9GAMM</name>
<proteinExistence type="predicted"/>
<dbReference type="EMBL" id="PIQH01000001">
    <property type="protein sequence ID" value="RUO81416.1"/>
    <property type="molecule type" value="Genomic_DNA"/>
</dbReference>
<dbReference type="Proteomes" id="UP000287996">
    <property type="component" value="Unassembled WGS sequence"/>
</dbReference>
<sequence>MNSGLGLNNTSKHNYRTFGELIIARSLRVFTRYDYGCWLATLLLAIALTGCQPNREISETWQTYQSRLANTLAITTPPSTEFNQNRWRYPARRELFQALPPVTMNFLDSFRLGHCRAAQLLAKRNSALGKLQQGVDGYLHSVQLIESLAACVAEGDLDRDVASDLRAVIAAKRQQREQALANALATDDALRYALTPATTGLVQLDRAALQPEAAALKNIVSQLQASLRGDVADDAEQWNQRLKTLAQQRYLPQLWHSAIVLTERINALTPQLTQISELAGCTHKGQPKRATVARTLFLKFFSAGVQKQSAELVYQLNVIAPSLAQLQQLSNQPKLMQHIQRLQHLAEALTAANRAHVQPWQQFFADCGFTPGQSGA</sequence>
<dbReference type="OrthoDB" id="5760979at2"/>
<reference evidence="1 2" key="1">
    <citation type="journal article" date="2011" name="Front. Microbiol.">
        <title>Genomic signatures of strain selection and enhancement in Bacillus atrophaeus var. globigii, a historical biowarfare simulant.</title>
        <authorList>
            <person name="Gibbons H.S."/>
            <person name="Broomall S.M."/>
            <person name="McNew L.A."/>
            <person name="Daligault H."/>
            <person name="Chapman C."/>
            <person name="Bruce D."/>
            <person name="Karavis M."/>
            <person name="Krepps M."/>
            <person name="McGregor P.A."/>
            <person name="Hong C."/>
            <person name="Park K.H."/>
            <person name="Akmal A."/>
            <person name="Feldman A."/>
            <person name="Lin J.S."/>
            <person name="Chang W.E."/>
            <person name="Higgs B.W."/>
            <person name="Demirev P."/>
            <person name="Lindquist J."/>
            <person name="Liem A."/>
            <person name="Fochler E."/>
            <person name="Read T.D."/>
            <person name="Tapia R."/>
            <person name="Johnson S."/>
            <person name="Bishop-Lilly K.A."/>
            <person name="Detter C."/>
            <person name="Han C."/>
            <person name="Sozhamannan S."/>
            <person name="Rosenzweig C.N."/>
            <person name="Skowronski E.W."/>
        </authorList>
    </citation>
    <scope>NUCLEOTIDE SEQUENCE [LARGE SCALE GENOMIC DNA]</scope>
    <source>
        <strain evidence="1 2">CC-PW-9</strain>
    </source>
</reference>
<protein>
    <recommendedName>
        <fullName evidence="3">DUF3080 domain-containing protein</fullName>
    </recommendedName>
</protein>
<keyword evidence="2" id="KW-1185">Reference proteome</keyword>
<comment type="caution">
    <text evidence="1">The sequence shown here is derived from an EMBL/GenBank/DDBJ whole genome shotgun (WGS) entry which is preliminary data.</text>
</comment>
<accession>A0A432ZUG5</accession>
<dbReference type="Pfam" id="PF11279">
    <property type="entry name" value="DUF3080"/>
    <property type="match status" value="1"/>
</dbReference>
<dbReference type="AlphaFoldDB" id="A0A432ZUG5"/>
<gene>
    <name evidence="1" type="ORF">CWI84_01260</name>
</gene>
<evidence type="ECO:0000313" key="1">
    <source>
        <dbReference type="EMBL" id="RUO81416.1"/>
    </source>
</evidence>
<dbReference type="RefSeq" id="WP_126840759.1">
    <property type="nucleotide sequence ID" value="NZ_PIQH01000001.1"/>
</dbReference>